<feature type="region of interest" description="Disordered" evidence="1">
    <location>
        <begin position="952"/>
        <end position="1007"/>
    </location>
</feature>
<feature type="region of interest" description="Disordered" evidence="1">
    <location>
        <begin position="1"/>
        <end position="53"/>
    </location>
</feature>
<gene>
    <name evidence="3" type="ORF">PV05_04713</name>
</gene>
<reference evidence="3 4" key="1">
    <citation type="submission" date="2015-01" db="EMBL/GenBank/DDBJ databases">
        <title>The Genome Sequence of Exophiala xenobiotica CBS118157.</title>
        <authorList>
            <consortium name="The Broad Institute Genomics Platform"/>
            <person name="Cuomo C."/>
            <person name="de Hoog S."/>
            <person name="Gorbushina A."/>
            <person name="Stielow B."/>
            <person name="Teixiera M."/>
            <person name="Abouelleil A."/>
            <person name="Chapman S.B."/>
            <person name="Priest M."/>
            <person name="Young S.K."/>
            <person name="Wortman J."/>
            <person name="Nusbaum C."/>
            <person name="Birren B."/>
        </authorList>
    </citation>
    <scope>NUCLEOTIDE SEQUENCE [LARGE SCALE GENOMIC DNA]</scope>
    <source>
        <strain evidence="3 4">CBS 118157</strain>
    </source>
</reference>
<feature type="region of interest" description="Disordered" evidence="1">
    <location>
        <begin position="334"/>
        <end position="385"/>
    </location>
</feature>
<evidence type="ECO:0000256" key="1">
    <source>
        <dbReference type="SAM" id="MobiDB-lite"/>
    </source>
</evidence>
<evidence type="ECO:0000313" key="4">
    <source>
        <dbReference type="Proteomes" id="UP000054342"/>
    </source>
</evidence>
<dbReference type="GeneID" id="25326621"/>
<evidence type="ECO:0000313" key="3">
    <source>
        <dbReference type="EMBL" id="KIW56012.1"/>
    </source>
</evidence>
<keyword evidence="4" id="KW-1185">Reference proteome</keyword>
<dbReference type="InterPro" id="IPR001810">
    <property type="entry name" value="F-box_dom"/>
</dbReference>
<dbReference type="Proteomes" id="UP000054342">
    <property type="component" value="Unassembled WGS sequence"/>
</dbReference>
<feature type="compositionally biased region" description="Low complexity" evidence="1">
    <location>
        <begin position="363"/>
        <end position="374"/>
    </location>
</feature>
<sequence>MDPTIPSPQRGAKPPGKRAWTPGVSNQAIGNLSSGPISNERSLTAGSNDGLPRKRARISVSGAESSSQAQFGHETLPKRRTLQDLPEEILQHIFTFLHPIILGRLICVSRYFRSLLDPSLPLPHGSSQVKRLALQSQDAVWATSRKRFLQGFPRPMDDMTELQMWGLIRGQYCQFCKRGFKADTPSQPRLPWNASPGFNSLRTIWPFRLRSCGRCLEDRIVKETELLISGSSILLPGLPYAILTSSMDYVPSAVLERAQPPPQVQLIKYYFRPQLQELQAERESVQALGAPALEEWYKGLESSGTQKILDAARFDQWELQGGPAKLSLAAAGLAPNTASSQDPRIQTPNPSIQARHKPHLPLSVSDGFSGSSESMDVDTSDSQIQAAPSAHAILQEIPFLPGRHPQSGKQGVPEQQPPTSAPFRRRPQQRAERNVQEVEQAKIARRREIEQRCQDLQPPIMASTLPFMDAFKAAIQIALPLNERAWEVLKPRLLAQRADAERKELLHSASLRGSTTQPEAREQFEEEQRVAQENETNMWQELKVPSRERIQRYAQEFIHQTWSDGRGVTKATASKFAAEVLCYVRQRFDEEIAREDNMLALKRTAFPQDPESLACRKLKLRDMKWAFEELVKPHTERFGKDLFLCRVCDTNQKLFSFEAIIQHYAAKHTNGLSYGNTIVYWEADWPIEPPFDPSPNIPWVHDQSHGLLQQETRHQSSSPAWLSQKSGRTGVYHNHVNEVISLTTRYWRMTEGVWDLTNSVRLYVVIQHVNAGFLRRFKVELGLPLFQDVIATRTELHFLRGVTGLRCRPCSENFRAIPSRLGEVSGIEHSVLDLLSHFQHAHCDSDALSSNPGFQGPSNGLGQGSARPDWKRDMIWLPSGAAIRALQHSRGIDQNKLQTIAEAFPDLFAHPSPLAGMAQQSNQPLVAVPLPGSRFIDSVPARVGHLNMRGTGAGYYSTRSEGSVSVRDEHDPHGPTPAVPPRSPLEAQPIMSSPPRGVAHHRAASSHVATYAPRREYHFAAPEAGPPWEVREWQGPLSRDSVVYSYEDGSSRWSYREPLTAYSETTISEARPESKATNRHSLHLSAASEQGPAPSRVGTREGSDDRMSTAAADFLANFDPMANDVNEDAGDDGRRSFGRRTGSRLVDGPGSRPTTGLSRHSPPRPPLLDAVLSMDQPTQGRHTTSLPVRQTVRPTPAGPDQDRFWVSEAAMHGDPIRQGPSTMAVGCDYSGGSLPPRPHRFRYESELRGAHDGSVARTGSDVEDRYPYHQEYPPVSRQYEYTEVPPQRYSYRIEEPGLRYVEFPEPGAQPYLERRQYSDRRSTDEEHIRLAPRNYRVDDDDYHLRDPQGPRRYAQHDGHGPREPVGEARRIHALTDGGREIVYEPVQGARRYASP</sequence>
<dbReference type="EMBL" id="KN847319">
    <property type="protein sequence ID" value="KIW56012.1"/>
    <property type="molecule type" value="Genomic_DNA"/>
</dbReference>
<dbReference type="STRING" id="348802.A0A0D2D0X4"/>
<proteinExistence type="predicted"/>
<dbReference type="HOGENOM" id="CLU_003437_1_0_1"/>
<organism evidence="3 4">
    <name type="scientific">Exophiala xenobiotica</name>
    <dbReference type="NCBI Taxonomy" id="348802"/>
    <lineage>
        <taxon>Eukaryota</taxon>
        <taxon>Fungi</taxon>
        <taxon>Dikarya</taxon>
        <taxon>Ascomycota</taxon>
        <taxon>Pezizomycotina</taxon>
        <taxon>Eurotiomycetes</taxon>
        <taxon>Chaetothyriomycetidae</taxon>
        <taxon>Chaetothyriales</taxon>
        <taxon>Herpotrichiellaceae</taxon>
        <taxon>Exophiala</taxon>
    </lineage>
</organism>
<feature type="domain" description="F-box" evidence="2">
    <location>
        <begin position="79"/>
        <end position="132"/>
    </location>
</feature>
<feature type="compositionally biased region" description="Basic and acidic residues" evidence="1">
    <location>
        <begin position="1342"/>
        <end position="1367"/>
    </location>
</feature>
<dbReference type="InterPro" id="IPR036047">
    <property type="entry name" value="F-box-like_dom_sf"/>
</dbReference>
<dbReference type="PROSITE" id="PS50181">
    <property type="entry name" value="FBOX"/>
    <property type="match status" value="1"/>
</dbReference>
<dbReference type="CDD" id="cd09917">
    <property type="entry name" value="F-box_SF"/>
    <property type="match status" value="1"/>
</dbReference>
<feature type="compositionally biased region" description="Basic and acidic residues" evidence="1">
    <location>
        <begin position="429"/>
        <end position="438"/>
    </location>
</feature>
<feature type="compositionally biased region" description="Polar residues" evidence="1">
    <location>
        <begin position="23"/>
        <end position="47"/>
    </location>
</feature>
<dbReference type="Pfam" id="PF25422">
    <property type="entry name" value="DUF7892"/>
    <property type="match status" value="1"/>
</dbReference>
<dbReference type="InterPro" id="IPR057214">
    <property type="entry name" value="DUF7892"/>
</dbReference>
<dbReference type="SUPFAM" id="SSF81383">
    <property type="entry name" value="F-box domain"/>
    <property type="match status" value="1"/>
</dbReference>
<feature type="region of interest" description="Disordered" evidence="1">
    <location>
        <begin position="1334"/>
        <end position="1367"/>
    </location>
</feature>
<protein>
    <recommendedName>
        <fullName evidence="2">F-box domain-containing protein</fullName>
    </recommendedName>
</protein>
<feature type="region of interest" description="Disordered" evidence="1">
    <location>
        <begin position="400"/>
        <end position="438"/>
    </location>
</feature>
<accession>A0A0D2D0X4</accession>
<dbReference type="Gene3D" id="1.20.1280.50">
    <property type="match status" value="1"/>
</dbReference>
<dbReference type="OrthoDB" id="2322499at2759"/>
<feature type="region of interest" description="Disordered" evidence="1">
    <location>
        <begin position="1121"/>
        <end position="1184"/>
    </location>
</feature>
<evidence type="ECO:0000259" key="2">
    <source>
        <dbReference type="PROSITE" id="PS50181"/>
    </source>
</evidence>
<feature type="compositionally biased region" description="Polar residues" evidence="1">
    <location>
        <begin position="1175"/>
        <end position="1184"/>
    </location>
</feature>
<feature type="compositionally biased region" description="Pro residues" evidence="1">
    <location>
        <begin position="974"/>
        <end position="983"/>
    </location>
</feature>
<name>A0A0D2D0X4_9EURO</name>
<dbReference type="RefSeq" id="XP_013316596.1">
    <property type="nucleotide sequence ID" value="XM_013461142.1"/>
</dbReference>
<dbReference type="Pfam" id="PF12937">
    <property type="entry name" value="F-box-like"/>
    <property type="match status" value="1"/>
</dbReference>
<feature type="region of interest" description="Disordered" evidence="1">
    <location>
        <begin position="1066"/>
        <end position="1107"/>
    </location>
</feature>
<feature type="compositionally biased region" description="Basic and acidic residues" evidence="1">
    <location>
        <begin position="1098"/>
        <end position="1107"/>
    </location>
</feature>
<feature type="compositionally biased region" description="Polar residues" evidence="1">
    <location>
        <begin position="336"/>
        <end position="352"/>
    </location>
</feature>